<evidence type="ECO:0000256" key="7">
    <source>
        <dbReference type="SAM" id="Phobius"/>
    </source>
</evidence>
<accession>A0A948TA14</accession>
<protein>
    <submittedName>
        <fullName evidence="8">MATE family efflux transporter</fullName>
    </submittedName>
</protein>
<feature type="transmembrane region" description="Helical" evidence="7">
    <location>
        <begin position="21"/>
        <end position="40"/>
    </location>
</feature>
<dbReference type="CDD" id="cd13134">
    <property type="entry name" value="MATE_like_8"/>
    <property type="match status" value="1"/>
</dbReference>
<name>A0A948TA14_9BACT</name>
<dbReference type="InterPro" id="IPR047135">
    <property type="entry name" value="YsiQ"/>
</dbReference>
<feature type="transmembrane region" description="Helical" evidence="7">
    <location>
        <begin position="131"/>
        <end position="154"/>
    </location>
</feature>
<evidence type="ECO:0000256" key="2">
    <source>
        <dbReference type="ARBA" id="ARBA00022448"/>
    </source>
</evidence>
<feature type="transmembrane region" description="Helical" evidence="7">
    <location>
        <begin position="281"/>
        <end position="304"/>
    </location>
</feature>
<reference evidence="8" key="1">
    <citation type="journal article" date="2021" name="PeerJ">
        <title>Extensive microbial diversity within the chicken gut microbiome revealed by metagenomics and culture.</title>
        <authorList>
            <person name="Gilroy R."/>
            <person name="Ravi A."/>
            <person name="Getino M."/>
            <person name="Pursley I."/>
            <person name="Horton D.L."/>
            <person name="Alikhan N.F."/>
            <person name="Baker D."/>
            <person name="Gharbi K."/>
            <person name="Hall N."/>
            <person name="Watson M."/>
            <person name="Adriaenssens E.M."/>
            <person name="Foster-Nyarko E."/>
            <person name="Jarju S."/>
            <person name="Secka A."/>
            <person name="Antonio M."/>
            <person name="Oren A."/>
            <person name="Chaudhuri R.R."/>
            <person name="La Ragione R."/>
            <person name="Hildebrand F."/>
            <person name="Pallen M.J."/>
        </authorList>
    </citation>
    <scope>NUCLEOTIDE SEQUENCE</scope>
    <source>
        <strain evidence="8">G4-2901</strain>
    </source>
</reference>
<feature type="transmembrane region" description="Helical" evidence="7">
    <location>
        <begin position="87"/>
        <end position="111"/>
    </location>
</feature>
<evidence type="ECO:0000256" key="6">
    <source>
        <dbReference type="ARBA" id="ARBA00023136"/>
    </source>
</evidence>
<evidence type="ECO:0000256" key="5">
    <source>
        <dbReference type="ARBA" id="ARBA00022989"/>
    </source>
</evidence>
<dbReference type="GO" id="GO:0015297">
    <property type="term" value="F:antiporter activity"/>
    <property type="evidence" value="ECO:0007669"/>
    <property type="project" value="InterPro"/>
</dbReference>
<dbReference type="GO" id="GO:0005886">
    <property type="term" value="C:plasma membrane"/>
    <property type="evidence" value="ECO:0007669"/>
    <property type="project" value="UniProtKB-SubCell"/>
</dbReference>
<dbReference type="InterPro" id="IPR002528">
    <property type="entry name" value="MATE_fam"/>
</dbReference>
<organism evidence="8 9">
    <name type="scientific">Candidatus Phocaeicola faecigallinarum</name>
    <dbReference type="NCBI Taxonomy" id="2838732"/>
    <lineage>
        <taxon>Bacteria</taxon>
        <taxon>Pseudomonadati</taxon>
        <taxon>Bacteroidota</taxon>
        <taxon>Bacteroidia</taxon>
        <taxon>Bacteroidales</taxon>
        <taxon>Bacteroidaceae</taxon>
        <taxon>Phocaeicola</taxon>
    </lineage>
</organism>
<feature type="transmembrane region" description="Helical" evidence="7">
    <location>
        <begin position="351"/>
        <end position="375"/>
    </location>
</feature>
<gene>
    <name evidence="8" type="ORF">H9777_02615</name>
</gene>
<proteinExistence type="predicted"/>
<dbReference type="NCBIfam" id="TIGR00797">
    <property type="entry name" value="matE"/>
    <property type="match status" value="1"/>
</dbReference>
<evidence type="ECO:0000256" key="4">
    <source>
        <dbReference type="ARBA" id="ARBA00022692"/>
    </source>
</evidence>
<dbReference type="AlphaFoldDB" id="A0A948TA14"/>
<feature type="transmembrane region" description="Helical" evidence="7">
    <location>
        <begin position="52"/>
        <end position="75"/>
    </location>
</feature>
<dbReference type="PANTHER" id="PTHR42925:SF1">
    <property type="entry name" value="VIRULENCE FACTOR MVIN"/>
    <property type="match status" value="1"/>
</dbReference>
<keyword evidence="5 7" id="KW-1133">Transmembrane helix</keyword>
<feature type="transmembrane region" description="Helical" evidence="7">
    <location>
        <begin position="161"/>
        <end position="184"/>
    </location>
</feature>
<dbReference type="PIRSF" id="PIRSF006603">
    <property type="entry name" value="DinF"/>
    <property type="match status" value="1"/>
</dbReference>
<dbReference type="PANTHER" id="PTHR42925">
    <property type="entry name" value="MULTIDRUG AND TOXIN EFFLUX PROTEIN MATE FAMILY"/>
    <property type="match status" value="1"/>
</dbReference>
<feature type="transmembrane region" description="Helical" evidence="7">
    <location>
        <begin position="324"/>
        <end position="345"/>
    </location>
</feature>
<keyword evidence="4 7" id="KW-0812">Transmembrane</keyword>
<dbReference type="EMBL" id="JAHLFW010000025">
    <property type="protein sequence ID" value="MBU3837220.1"/>
    <property type="molecule type" value="Genomic_DNA"/>
</dbReference>
<dbReference type="Proteomes" id="UP000783796">
    <property type="component" value="Unassembled WGS sequence"/>
</dbReference>
<comment type="subcellular location">
    <subcellularLocation>
        <location evidence="1">Cell membrane</location>
        <topology evidence="1">Multi-pass membrane protein</topology>
    </subcellularLocation>
</comment>
<feature type="transmembrane region" description="Helical" evidence="7">
    <location>
        <begin position="196"/>
        <end position="216"/>
    </location>
</feature>
<comment type="caution">
    <text evidence="8">The sequence shown here is derived from an EMBL/GenBank/DDBJ whole genome shotgun (WGS) entry which is preliminary data.</text>
</comment>
<keyword evidence="2" id="KW-0813">Transport</keyword>
<dbReference type="Pfam" id="PF01554">
    <property type="entry name" value="MatE"/>
    <property type="match status" value="2"/>
</dbReference>
<dbReference type="InterPro" id="IPR048279">
    <property type="entry name" value="MdtK-like"/>
</dbReference>
<keyword evidence="6 7" id="KW-0472">Membrane</keyword>
<evidence type="ECO:0000256" key="1">
    <source>
        <dbReference type="ARBA" id="ARBA00004651"/>
    </source>
</evidence>
<evidence type="ECO:0000313" key="8">
    <source>
        <dbReference type="EMBL" id="MBU3837220.1"/>
    </source>
</evidence>
<sequence length="452" mass="49956">MDKVIQQTNIKKGLTRLVVPIFIETLLIMMLGAIDTVMLSQYSDESVAAVGVVNQIVMFAFLIFEVINIGTSVLCSQYLGAKLQQKMIQVVGVSLLLNLVVGLLVSAILHFGAVTLLDWMGLRPELLQYGIGYMEIVGAFAFFQAISLTISASLRSANKAIYPMLVTVLVNIMNIVGNYILIFGKFGFPAMGAEGAAISTSIARGVSMVVLFVILFRKHISKFPLALFRPFPWIELKNLLKIGIPSAGENMSYSFSQVVITYFINILGNNALATRTYTVNIVMFVYLFAIAMAQGGAISIGHLVGQNKIRAAYLLGKFVMRISILVSLILSCIWAVFGHTIFSMLTENEEIIKLGVTILMIDVLVEIGRTVNVYATNALRSAGDVNFPFYLGVIVQWSVSVGLSYMLGIYWGWGLVGMWIAFLLDENIRAIVFVKRWNSMKWAKKGFTRNRS</sequence>
<dbReference type="GO" id="GO:0042910">
    <property type="term" value="F:xenobiotic transmembrane transporter activity"/>
    <property type="evidence" value="ECO:0007669"/>
    <property type="project" value="InterPro"/>
</dbReference>
<reference evidence="8" key="2">
    <citation type="submission" date="2021-04" db="EMBL/GenBank/DDBJ databases">
        <authorList>
            <person name="Gilroy R."/>
        </authorList>
    </citation>
    <scope>NUCLEOTIDE SEQUENCE</scope>
    <source>
        <strain evidence="8">G4-2901</strain>
    </source>
</reference>
<keyword evidence="3" id="KW-1003">Cell membrane</keyword>
<evidence type="ECO:0000256" key="3">
    <source>
        <dbReference type="ARBA" id="ARBA00022475"/>
    </source>
</evidence>
<feature type="transmembrane region" description="Helical" evidence="7">
    <location>
        <begin position="387"/>
        <end position="407"/>
    </location>
</feature>
<evidence type="ECO:0000313" key="9">
    <source>
        <dbReference type="Proteomes" id="UP000783796"/>
    </source>
</evidence>